<dbReference type="STRING" id="1203610.HMPREF1536_03441"/>
<dbReference type="InterPro" id="IPR013785">
    <property type="entry name" value="Aldolase_TIM"/>
</dbReference>
<dbReference type="GO" id="GO:0004159">
    <property type="term" value="F:dihydropyrimidine dehydrogenase (NAD+) activity"/>
    <property type="evidence" value="ECO:0007669"/>
    <property type="project" value="UniProtKB-EC"/>
</dbReference>
<evidence type="ECO:0000313" key="13">
    <source>
        <dbReference type="EMBL" id="KKB54521.1"/>
    </source>
</evidence>
<dbReference type="GO" id="GO:0004152">
    <property type="term" value="F:dihydroorotate dehydrogenase activity"/>
    <property type="evidence" value="ECO:0007669"/>
    <property type="project" value="InterPro"/>
</dbReference>
<organism evidence="13 14">
    <name type="scientific">Parabacteroides gordonii MS-1 = DSM 23371</name>
    <dbReference type="NCBI Taxonomy" id="1203610"/>
    <lineage>
        <taxon>Bacteria</taxon>
        <taxon>Pseudomonadati</taxon>
        <taxon>Bacteroidota</taxon>
        <taxon>Bacteroidia</taxon>
        <taxon>Bacteroidales</taxon>
        <taxon>Tannerellaceae</taxon>
        <taxon>Parabacteroides</taxon>
    </lineage>
</organism>
<dbReference type="GO" id="GO:0044205">
    <property type="term" value="P:'de novo' UMP biosynthetic process"/>
    <property type="evidence" value="ECO:0007669"/>
    <property type="project" value="UniProtKB-UniPathway"/>
</dbReference>
<keyword evidence="5" id="KW-0665">Pyrimidine biosynthesis</keyword>
<dbReference type="InterPro" id="IPR005720">
    <property type="entry name" value="Dihydroorotate_DH_cat"/>
</dbReference>
<evidence type="ECO:0000256" key="4">
    <source>
        <dbReference type="ARBA" id="ARBA00022643"/>
    </source>
</evidence>
<evidence type="ECO:0000256" key="8">
    <source>
        <dbReference type="ARBA" id="ARBA00048792"/>
    </source>
</evidence>
<dbReference type="InterPro" id="IPR012135">
    <property type="entry name" value="Dihydroorotate_DH_1_2"/>
</dbReference>
<evidence type="ECO:0000256" key="11">
    <source>
        <dbReference type="ARBA" id="ARBA00049728"/>
    </source>
</evidence>
<proteinExistence type="predicted"/>
<dbReference type="GO" id="GO:0006210">
    <property type="term" value="P:thymine catabolic process"/>
    <property type="evidence" value="ECO:0007669"/>
    <property type="project" value="TreeGrafter"/>
</dbReference>
<feature type="domain" description="Dihydroorotate dehydrogenase catalytic" evidence="12">
    <location>
        <begin position="5"/>
        <end position="286"/>
    </location>
</feature>
<dbReference type="PANTHER" id="PTHR43073">
    <property type="entry name" value="DIHYDROPYRIMIDINE DEHYDROGENASE [NADP(+)]"/>
    <property type="match status" value="1"/>
</dbReference>
<dbReference type="Pfam" id="PF01180">
    <property type="entry name" value="DHO_dh"/>
    <property type="match status" value="1"/>
</dbReference>
<comment type="catalytic activity">
    <reaction evidence="8">
        <text>5,6-dihydrouracil + NAD(+) = uracil + NADH + H(+)</text>
        <dbReference type="Rhea" id="RHEA:20189"/>
        <dbReference type="ChEBI" id="CHEBI:15378"/>
        <dbReference type="ChEBI" id="CHEBI:15901"/>
        <dbReference type="ChEBI" id="CHEBI:17568"/>
        <dbReference type="ChEBI" id="CHEBI:57540"/>
        <dbReference type="ChEBI" id="CHEBI:57945"/>
        <dbReference type="EC" id="1.3.1.1"/>
    </reaction>
</comment>
<name>A0A0F5J9H3_9BACT</name>
<dbReference type="AlphaFoldDB" id="A0A0F5J9H3"/>
<dbReference type="GO" id="GO:0002058">
    <property type="term" value="F:uracil binding"/>
    <property type="evidence" value="ECO:0007669"/>
    <property type="project" value="TreeGrafter"/>
</dbReference>
<dbReference type="RefSeq" id="WP_028727574.1">
    <property type="nucleotide sequence ID" value="NZ_AUAE01000017.1"/>
</dbReference>
<dbReference type="Proteomes" id="UP000033035">
    <property type="component" value="Unassembled WGS sequence"/>
</dbReference>
<evidence type="ECO:0000256" key="2">
    <source>
        <dbReference type="ARBA" id="ARBA00004725"/>
    </source>
</evidence>
<evidence type="ECO:0000256" key="5">
    <source>
        <dbReference type="ARBA" id="ARBA00022975"/>
    </source>
</evidence>
<dbReference type="NCBIfam" id="NF005741">
    <property type="entry name" value="PRK07565.1"/>
    <property type="match status" value="1"/>
</dbReference>
<dbReference type="PATRIC" id="fig|1203610.3.peg.3507"/>
<keyword evidence="6" id="KW-0560">Oxidoreductase</keyword>
<dbReference type="PIRSF" id="PIRSF000164">
    <property type="entry name" value="DHO_oxidase"/>
    <property type="match status" value="1"/>
</dbReference>
<dbReference type="EC" id="1.3.1.1" evidence="11"/>
<dbReference type="GO" id="GO:0005737">
    <property type="term" value="C:cytoplasm"/>
    <property type="evidence" value="ECO:0007669"/>
    <property type="project" value="InterPro"/>
</dbReference>
<comment type="pathway">
    <text evidence="2">Pyrimidine metabolism; UMP biosynthesis via de novo pathway.</text>
</comment>
<comment type="subunit">
    <text evidence="10">Heterotetramer of 2 PreA and 2 PreT subunits.</text>
</comment>
<dbReference type="GO" id="GO:0006212">
    <property type="term" value="P:uracil catabolic process"/>
    <property type="evidence" value="ECO:0007669"/>
    <property type="project" value="TreeGrafter"/>
</dbReference>
<comment type="caution">
    <text evidence="13">The sequence shown here is derived from an EMBL/GenBank/DDBJ whole genome shotgun (WGS) entry which is preliminary data.</text>
</comment>
<dbReference type="HOGENOM" id="CLU_042042_4_0_10"/>
<dbReference type="EMBL" id="AQHW01000016">
    <property type="protein sequence ID" value="KKB54521.1"/>
    <property type="molecule type" value="Genomic_DNA"/>
</dbReference>
<sequence>MIDIKTQYAGLTLRNPIIVGSSGLTNNAERNKEFEKAGAGAIVLKSLFEEQIEMQSDSLMQDADYPEAADYIRGYVKANQVNNYLELIKKTKELCTIPIIASINCYKSDVWIDFARQIELAGADALELNVFFLETSLEYNPDEIRDLYVNIIRKVKETVSIPIIIKIGKNVGNIPALVNTLKVNGADGVVMFNRFYQPDIDINSMQIVSGNVFSNHSDLSDTIRWTAIISGKVPGISIASSTGIHDWEDVIKCLLAGASAVQMCSAVYTHGGEIISQVLTCIEEWMHQAHYQNLSQFQGKLNYANIPNPAMYERSQFMKYFSNRD</sequence>
<keyword evidence="3" id="KW-0285">Flavoprotein</keyword>
<protein>
    <recommendedName>
        <fullName evidence="11">dihydrouracil dehydrogenase (NAD(+))</fullName>
        <ecNumber evidence="11">1.3.1.1</ecNumber>
    </recommendedName>
</protein>
<evidence type="ECO:0000256" key="1">
    <source>
        <dbReference type="ARBA" id="ARBA00001917"/>
    </source>
</evidence>
<comment type="catalytic activity">
    <reaction evidence="7">
        <text>5,6-dihydrothymine + NAD(+) = thymine + NADH + H(+)</text>
        <dbReference type="Rhea" id="RHEA:28791"/>
        <dbReference type="ChEBI" id="CHEBI:15378"/>
        <dbReference type="ChEBI" id="CHEBI:17821"/>
        <dbReference type="ChEBI" id="CHEBI:27468"/>
        <dbReference type="ChEBI" id="CHEBI:57540"/>
        <dbReference type="ChEBI" id="CHEBI:57945"/>
        <dbReference type="EC" id="1.3.1.1"/>
    </reaction>
</comment>
<evidence type="ECO:0000256" key="9">
    <source>
        <dbReference type="ARBA" id="ARBA00049578"/>
    </source>
</evidence>
<evidence type="ECO:0000259" key="12">
    <source>
        <dbReference type="Pfam" id="PF01180"/>
    </source>
</evidence>
<dbReference type="SUPFAM" id="SSF51395">
    <property type="entry name" value="FMN-linked oxidoreductases"/>
    <property type="match status" value="1"/>
</dbReference>
<evidence type="ECO:0000256" key="7">
    <source>
        <dbReference type="ARBA" id="ARBA00047685"/>
    </source>
</evidence>
<keyword evidence="4" id="KW-0288">FMN</keyword>
<evidence type="ECO:0000256" key="6">
    <source>
        <dbReference type="ARBA" id="ARBA00023002"/>
    </source>
</evidence>
<evidence type="ECO:0000313" key="14">
    <source>
        <dbReference type="Proteomes" id="UP000033035"/>
    </source>
</evidence>
<gene>
    <name evidence="13" type="ORF">HMPREF1536_03441</name>
</gene>
<evidence type="ECO:0000256" key="10">
    <source>
        <dbReference type="ARBA" id="ARBA00049714"/>
    </source>
</evidence>
<reference evidence="13 14" key="1">
    <citation type="submission" date="2013-04" db="EMBL/GenBank/DDBJ databases">
        <title>The Genome Sequence of Parabacteroides gordonii DSM 23371.</title>
        <authorList>
            <consortium name="The Broad Institute Genomics Platform"/>
            <person name="Earl A."/>
            <person name="Ward D."/>
            <person name="Feldgarden M."/>
            <person name="Gevers D."/>
            <person name="Martens E."/>
            <person name="Sakamoto M."/>
            <person name="Benno Y."/>
            <person name="Suzuki N."/>
            <person name="Matsunaga N."/>
            <person name="Koshihara K."/>
            <person name="Seki M."/>
            <person name="Komiya H."/>
            <person name="Walker B."/>
            <person name="Young S."/>
            <person name="Zeng Q."/>
            <person name="Gargeya S."/>
            <person name="Fitzgerald M."/>
            <person name="Haas B."/>
            <person name="Abouelleil A."/>
            <person name="Allen A.W."/>
            <person name="Alvarado L."/>
            <person name="Arachchi H.M."/>
            <person name="Berlin A.M."/>
            <person name="Chapman S.B."/>
            <person name="Gainer-Dewar J."/>
            <person name="Goldberg J."/>
            <person name="Griggs A."/>
            <person name="Gujja S."/>
            <person name="Hansen M."/>
            <person name="Howarth C."/>
            <person name="Imamovic A."/>
            <person name="Ireland A."/>
            <person name="Larimer J."/>
            <person name="McCowan C."/>
            <person name="Murphy C."/>
            <person name="Pearson M."/>
            <person name="Poon T.W."/>
            <person name="Priest M."/>
            <person name="Roberts A."/>
            <person name="Saif S."/>
            <person name="Shea T."/>
            <person name="Sisk P."/>
            <person name="Sykes S."/>
            <person name="Wortman J."/>
            <person name="Nusbaum C."/>
            <person name="Birren B."/>
        </authorList>
    </citation>
    <scope>NUCLEOTIDE SEQUENCE [LARGE SCALE GENOMIC DNA]</scope>
    <source>
        <strain evidence="13 14">MS-1</strain>
    </source>
</reference>
<keyword evidence="14" id="KW-1185">Reference proteome</keyword>
<evidence type="ECO:0000256" key="3">
    <source>
        <dbReference type="ARBA" id="ARBA00022630"/>
    </source>
</evidence>
<comment type="function">
    <text evidence="9">Involved in pyrimidine base degradation. Catalyzes physiologically the reduction of uracil to 5,6-dihydrouracil (DHU) by using NADH as a specific cosubstrate. It also catalyzes the reverse reaction and the reduction of thymine to 5,6-dihydrothymine (DHT).</text>
</comment>
<dbReference type="UniPathway" id="UPA00070"/>
<dbReference type="Gene3D" id="3.20.20.70">
    <property type="entry name" value="Aldolase class I"/>
    <property type="match status" value="1"/>
</dbReference>
<comment type="cofactor">
    <cofactor evidence="1">
        <name>FMN</name>
        <dbReference type="ChEBI" id="CHEBI:58210"/>
    </cofactor>
</comment>
<dbReference type="PANTHER" id="PTHR43073:SF2">
    <property type="entry name" value="DIHYDROPYRIMIDINE DEHYDROGENASE [NADP(+)]"/>
    <property type="match status" value="1"/>
</dbReference>
<dbReference type="GO" id="GO:0050661">
    <property type="term" value="F:NADP binding"/>
    <property type="evidence" value="ECO:0007669"/>
    <property type="project" value="TreeGrafter"/>
</dbReference>
<accession>A0A0F5J9H3</accession>